<dbReference type="Proteomes" id="UP000028924">
    <property type="component" value="Unassembled WGS sequence"/>
</dbReference>
<evidence type="ECO:0000313" key="8">
    <source>
        <dbReference type="EMBL" id="KFM23746.1"/>
    </source>
</evidence>
<dbReference type="STRING" id="3075.A0A087SDE2"/>
<evidence type="ECO:0000256" key="3">
    <source>
        <dbReference type="ARBA" id="ARBA00023274"/>
    </source>
</evidence>
<dbReference type="AlphaFoldDB" id="A0A087SDE2"/>
<dbReference type="InterPro" id="IPR036769">
    <property type="entry name" value="Ribosomal_uL11_C_sf"/>
</dbReference>
<dbReference type="PANTHER" id="PTHR11661">
    <property type="entry name" value="60S RIBOSOMAL PROTEIN L12"/>
    <property type="match status" value="1"/>
</dbReference>
<dbReference type="InterPro" id="IPR036796">
    <property type="entry name" value="Ribosomal_uL11_N_sf"/>
</dbReference>
<protein>
    <recommendedName>
        <fullName evidence="4">Large ribosomal subunit protein uL11m</fullName>
    </recommendedName>
</protein>
<name>A0A087SDE2_AUXPR</name>
<dbReference type="Gene3D" id="1.10.10.250">
    <property type="entry name" value="Ribosomal protein L11, C-terminal domain"/>
    <property type="match status" value="1"/>
</dbReference>
<evidence type="ECO:0000313" key="11">
    <source>
        <dbReference type="Proteomes" id="UP000279271"/>
    </source>
</evidence>
<dbReference type="InterPro" id="IPR020783">
    <property type="entry name" value="Ribosomal_uL11_C"/>
</dbReference>
<dbReference type="GO" id="GO:0006412">
    <property type="term" value="P:translation"/>
    <property type="evidence" value="ECO:0007669"/>
    <property type="project" value="InterPro"/>
</dbReference>
<evidence type="ECO:0000256" key="4">
    <source>
        <dbReference type="ARBA" id="ARBA00040104"/>
    </source>
</evidence>
<evidence type="ECO:0000256" key="2">
    <source>
        <dbReference type="ARBA" id="ARBA00022980"/>
    </source>
</evidence>
<dbReference type="InterPro" id="IPR006519">
    <property type="entry name" value="Ribosomal_uL11_bac-typ"/>
</dbReference>
<dbReference type="RefSeq" id="XP_011396624.1">
    <property type="nucleotide sequence ID" value="XM_011398322.1"/>
</dbReference>
<keyword evidence="2 5" id="KW-0689">Ribosomal protein</keyword>
<dbReference type="EMBL" id="QOKY01000133">
    <property type="protein sequence ID" value="RMZ56939.1"/>
    <property type="molecule type" value="Genomic_DNA"/>
</dbReference>
<dbReference type="GO" id="GO:0015934">
    <property type="term" value="C:large ribosomal subunit"/>
    <property type="evidence" value="ECO:0007669"/>
    <property type="project" value="TreeGrafter"/>
</dbReference>
<dbReference type="InterPro" id="IPR020784">
    <property type="entry name" value="Ribosomal_uL11_N"/>
</dbReference>
<evidence type="ECO:0000259" key="7">
    <source>
        <dbReference type="Pfam" id="PF03946"/>
    </source>
</evidence>
<dbReference type="HAMAP" id="MF_00736">
    <property type="entry name" value="Ribosomal_uL11"/>
    <property type="match status" value="1"/>
</dbReference>
<feature type="domain" description="Large ribosomal subunit protein uL11 C-terminal" evidence="6">
    <location>
        <begin position="75"/>
        <end position="143"/>
    </location>
</feature>
<dbReference type="EMBL" id="KL662100">
    <property type="protein sequence ID" value="KFM23746.1"/>
    <property type="molecule type" value="Genomic_DNA"/>
</dbReference>
<dbReference type="Pfam" id="PF03946">
    <property type="entry name" value="Ribosomal_L11_N"/>
    <property type="match status" value="1"/>
</dbReference>
<dbReference type="OrthoDB" id="1091498at2759"/>
<dbReference type="InterPro" id="IPR000911">
    <property type="entry name" value="Ribosomal_uL11"/>
</dbReference>
<dbReference type="SMART" id="SM00649">
    <property type="entry name" value="RL11"/>
    <property type="match status" value="1"/>
</dbReference>
<evidence type="ECO:0000256" key="1">
    <source>
        <dbReference type="ARBA" id="ARBA00010537"/>
    </source>
</evidence>
<dbReference type="FunFam" id="1.10.10.250:FF:000003">
    <property type="entry name" value="Mitochondrial ribosomal protein L11"/>
    <property type="match status" value="1"/>
</dbReference>
<dbReference type="GO" id="GO:0070180">
    <property type="term" value="F:large ribosomal subunit rRNA binding"/>
    <property type="evidence" value="ECO:0007669"/>
    <property type="project" value="TreeGrafter"/>
</dbReference>
<reference evidence="9" key="3">
    <citation type="submission" date="2018-10" db="EMBL/GenBank/DDBJ databases">
        <authorList>
            <person name="Hovde B."/>
            <person name="Zhang X."/>
        </authorList>
    </citation>
    <scope>NUCLEOTIDE SEQUENCE [LARGE SCALE GENOMIC DNA]</scope>
    <source>
        <strain evidence="9">UTEX 25</strain>
    </source>
</reference>
<dbReference type="Proteomes" id="UP000279271">
    <property type="component" value="Unassembled WGS sequence"/>
</dbReference>
<reference evidence="9" key="4">
    <citation type="submission" date="2018-11" db="EMBL/GenBank/DDBJ databases">
        <title>Characterization of plant carbon substrate utilization by Auxenochlorella protothecoides.</title>
        <authorList>
            <person name="Vogler B.W."/>
            <person name="Starkenburg S.R."/>
            <person name="Sudasinghe N."/>
            <person name="Schambach J.Y."/>
            <person name="Rollin J.A."/>
            <person name="Pattathil S."/>
            <person name="Barry A.N."/>
        </authorList>
    </citation>
    <scope>NUCLEOTIDE SEQUENCE [LARGE SCALE GENOMIC DNA]</scope>
    <source>
        <strain evidence="9">UTEX 25</strain>
    </source>
</reference>
<dbReference type="SUPFAM" id="SSF46906">
    <property type="entry name" value="Ribosomal protein L11, C-terminal domain"/>
    <property type="match status" value="1"/>
</dbReference>
<sequence>MSKAVKAAATRIRVVINAGQAKPAPPVGPALGQAGLKIMDFCKDFNAKTADIKPDVPIPVVIFPTPDKKFTYVMKTPPASYFIKKAAGLESGSQKPGHDVAGTISLKHIYEIALAKQADVPHIPLKSVCKSLVGTCRAMGVAVVARPEEA</sequence>
<reference evidence="8 10" key="1">
    <citation type="journal article" date="2014" name="BMC Genomics">
        <title>Oil accumulation mechanisms of the oleaginous microalga Chlorella protothecoides revealed through its genome, transcriptomes, and proteomes.</title>
        <authorList>
            <person name="Gao C."/>
            <person name="Wang Y."/>
            <person name="Shen Y."/>
            <person name="Yan D."/>
            <person name="He X."/>
            <person name="Dai J."/>
            <person name="Wu Q."/>
        </authorList>
    </citation>
    <scope>NUCLEOTIDE SEQUENCE [LARGE SCALE GENOMIC DNA]</scope>
    <source>
        <strain evidence="8 10">0710</strain>
    </source>
</reference>
<evidence type="ECO:0000313" key="9">
    <source>
        <dbReference type="EMBL" id="RMZ56939.1"/>
    </source>
</evidence>
<dbReference type="KEGG" id="apro:F751_5803"/>
<dbReference type="Pfam" id="PF00298">
    <property type="entry name" value="Ribosomal_L11"/>
    <property type="match status" value="1"/>
</dbReference>
<dbReference type="FunFam" id="3.30.1550.10:FF:000005">
    <property type="entry name" value="50S ribosomal protein L11"/>
    <property type="match status" value="1"/>
</dbReference>
<dbReference type="PANTHER" id="PTHR11661:SF1">
    <property type="entry name" value="LARGE RIBOSOMAL SUBUNIT PROTEIN UL11M"/>
    <property type="match status" value="1"/>
</dbReference>
<accession>A0A087SDE2</accession>
<evidence type="ECO:0000259" key="6">
    <source>
        <dbReference type="Pfam" id="PF00298"/>
    </source>
</evidence>
<keyword evidence="3 5" id="KW-0687">Ribonucleoprotein</keyword>
<gene>
    <name evidence="9" type="ORF">APUTEX25_005001</name>
    <name evidence="8" type="ORF">F751_5803</name>
</gene>
<feature type="domain" description="Large ribosomal subunit protein uL11 N-terminal" evidence="7">
    <location>
        <begin position="12"/>
        <end position="70"/>
    </location>
</feature>
<dbReference type="GeneID" id="23617194"/>
<dbReference type="Gene3D" id="3.30.1550.10">
    <property type="entry name" value="Ribosomal protein L11/L12, N-terminal domain"/>
    <property type="match status" value="1"/>
</dbReference>
<evidence type="ECO:0000256" key="5">
    <source>
        <dbReference type="RuleBase" id="RU003978"/>
    </source>
</evidence>
<evidence type="ECO:0000313" key="10">
    <source>
        <dbReference type="Proteomes" id="UP000028924"/>
    </source>
</evidence>
<organism evidence="8 10">
    <name type="scientific">Auxenochlorella protothecoides</name>
    <name type="common">Green microalga</name>
    <name type="synonym">Chlorella protothecoides</name>
    <dbReference type="NCBI Taxonomy" id="3075"/>
    <lineage>
        <taxon>Eukaryota</taxon>
        <taxon>Viridiplantae</taxon>
        <taxon>Chlorophyta</taxon>
        <taxon>core chlorophytes</taxon>
        <taxon>Trebouxiophyceae</taxon>
        <taxon>Chlorellales</taxon>
        <taxon>Chlorellaceae</taxon>
        <taxon>Auxenochlorella</taxon>
    </lineage>
</organism>
<dbReference type="NCBIfam" id="TIGR01632">
    <property type="entry name" value="L11_bact"/>
    <property type="match status" value="1"/>
</dbReference>
<proteinExistence type="inferred from homology"/>
<dbReference type="GO" id="GO:0003735">
    <property type="term" value="F:structural constituent of ribosome"/>
    <property type="evidence" value="ECO:0007669"/>
    <property type="project" value="InterPro"/>
</dbReference>
<dbReference type="eggNOG" id="KOG3257">
    <property type="taxonomic scope" value="Eukaryota"/>
</dbReference>
<comment type="similarity">
    <text evidence="1 5">Belongs to the universal ribosomal protein uL11 family.</text>
</comment>
<dbReference type="CDD" id="cd00349">
    <property type="entry name" value="Ribosomal_L11"/>
    <property type="match status" value="1"/>
</dbReference>
<reference evidence="11" key="2">
    <citation type="journal article" date="2018" name="Algal Res.">
        <title>Characterization of plant carbon substrate utilization by Auxenochlorella protothecoides.</title>
        <authorList>
            <person name="Vogler B.W."/>
            <person name="Starkenburg S.R."/>
            <person name="Sudasinghe N."/>
            <person name="Schambach J.Y."/>
            <person name="Rollin J.A."/>
            <person name="Pattathil S."/>
            <person name="Barry A.N."/>
        </authorList>
    </citation>
    <scope>NUCLEOTIDE SEQUENCE [LARGE SCALE GENOMIC DNA]</scope>
    <source>
        <strain evidence="11">UTEX 25</strain>
    </source>
</reference>
<keyword evidence="10" id="KW-1185">Reference proteome</keyword>
<dbReference type="SUPFAM" id="SSF54747">
    <property type="entry name" value="Ribosomal L11/L12e N-terminal domain"/>
    <property type="match status" value="1"/>
</dbReference>